<keyword evidence="2" id="KW-1185">Reference proteome</keyword>
<proteinExistence type="predicted"/>
<protein>
    <submittedName>
        <fullName evidence="1">Uncharacterized protein</fullName>
    </submittedName>
</protein>
<accession>A0ACC0JB30</accession>
<evidence type="ECO:0000313" key="1">
    <source>
        <dbReference type="EMBL" id="KAI8421315.1"/>
    </source>
</evidence>
<evidence type="ECO:0000313" key="2">
    <source>
        <dbReference type="Proteomes" id="UP001064048"/>
    </source>
</evidence>
<dbReference type="EMBL" id="CM046113">
    <property type="protein sequence ID" value="KAI8421315.1"/>
    <property type="molecule type" value="Genomic_DNA"/>
</dbReference>
<sequence>MLAALLVAAATATPRRSKHYKRDAAEDAPPRRTAPPRPGPPAATGPPPPRPATERPRPGPRLATARQHQGHQAVMGPQLHHLATAHQHQGLRAATELQLLHLATALLLRRRATVHPPPHQATAPPPRDPHPAMEHPQDRQRLATAYPLDPLLLTVLRPLNLQAVMERPLPDPLAATVLPLHQARTVLQPHQAPMVPLPRLPRAPTALPRQALTALPPRLLLAPTAHLPPLRHPRTAPHPADTVAAAAAASVVAPLAVAADLAVVAGSAAAVDSVAAPPRPATARHRHPQAATEHQHPLLQAAMEHLAREDSLVAFRQAVTLAAVDSRPVAAPEATLQVDQGVTLREAREATARVVQVAMEVALARVVSAVAPAATAQAVAREATAPVDRVVTAAAPAGIPAAFRPPSARATTPTAATPTRLKNIDEHQSVQGVYINSGTA</sequence>
<comment type="caution">
    <text evidence="1">The sequence shown here is derived from an EMBL/GenBank/DDBJ whole genome shotgun (WGS) entry which is preliminary data.</text>
</comment>
<gene>
    <name evidence="1" type="ORF">MSG28_008346</name>
</gene>
<organism evidence="1 2">
    <name type="scientific">Choristoneura fumiferana</name>
    <name type="common">Spruce budworm moth</name>
    <name type="synonym">Archips fumiferana</name>
    <dbReference type="NCBI Taxonomy" id="7141"/>
    <lineage>
        <taxon>Eukaryota</taxon>
        <taxon>Metazoa</taxon>
        <taxon>Ecdysozoa</taxon>
        <taxon>Arthropoda</taxon>
        <taxon>Hexapoda</taxon>
        <taxon>Insecta</taxon>
        <taxon>Pterygota</taxon>
        <taxon>Neoptera</taxon>
        <taxon>Endopterygota</taxon>
        <taxon>Lepidoptera</taxon>
        <taxon>Glossata</taxon>
        <taxon>Ditrysia</taxon>
        <taxon>Tortricoidea</taxon>
        <taxon>Tortricidae</taxon>
        <taxon>Tortricinae</taxon>
        <taxon>Choristoneura</taxon>
    </lineage>
</organism>
<dbReference type="Proteomes" id="UP001064048">
    <property type="component" value="Chromosome 13"/>
</dbReference>
<name>A0ACC0JB30_CHOFU</name>
<reference evidence="1 2" key="1">
    <citation type="journal article" date="2022" name="Genome Biol. Evol.">
        <title>The Spruce Budworm Genome: Reconstructing the Evolutionary History of Antifreeze Proteins.</title>
        <authorList>
            <person name="Beliveau C."/>
            <person name="Gagne P."/>
            <person name="Picq S."/>
            <person name="Vernygora O."/>
            <person name="Keeling C.I."/>
            <person name="Pinkney K."/>
            <person name="Doucet D."/>
            <person name="Wen F."/>
            <person name="Johnston J.S."/>
            <person name="Maaroufi H."/>
            <person name="Boyle B."/>
            <person name="Laroche J."/>
            <person name="Dewar K."/>
            <person name="Juretic N."/>
            <person name="Blackburn G."/>
            <person name="Nisole A."/>
            <person name="Brunet B."/>
            <person name="Brandao M."/>
            <person name="Lumley L."/>
            <person name="Duan J."/>
            <person name="Quan G."/>
            <person name="Lucarotti C.J."/>
            <person name="Roe A.D."/>
            <person name="Sperling F.A.H."/>
            <person name="Levesque R.C."/>
            <person name="Cusson M."/>
        </authorList>
    </citation>
    <scope>NUCLEOTIDE SEQUENCE [LARGE SCALE GENOMIC DNA]</scope>
    <source>
        <strain evidence="1">Glfc:IPQL:Cfum</strain>
    </source>
</reference>